<feature type="domain" description="Peptidase A1" evidence="11">
    <location>
        <begin position="92"/>
        <end position="407"/>
    </location>
</feature>
<keyword evidence="10" id="KW-0732">Signal</keyword>
<keyword evidence="3 9" id="KW-0064">Aspartyl protease</keyword>
<dbReference type="OMA" id="EVFMGAY"/>
<feature type="signal peptide" evidence="10">
    <location>
        <begin position="1"/>
        <end position="25"/>
    </location>
</feature>
<dbReference type="SUPFAM" id="SSF50630">
    <property type="entry name" value="Acid proteases"/>
    <property type="match status" value="1"/>
</dbReference>
<dbReference type="eggNOG" id="KOG1339">
    <property type="taxonomic scope" value="Eukaryota"/>
</dbReference>
<dbReference type="InterPro" id="IPR021109">
    <property type="entry name" value="Peptidase_aspartic_dom_sf"/>
</dbReference>
<comment type="similarity">
    <text evidence="1 9">Belongs to the peptidase A1 family.</text>
</comment>
<dbReference type="Gene3D" id="2.40.70.10">
    <property type="entry name" value="Acid Proteases"/>
    <property type="match status" value="2"/>
</dbReference>
<organism evidence="12 13">
    <name type="scientific">Drosophila ananassae</name>
    <name type="common">Fruit fly</name>
    <dbReference type="NCBI Taxonomy" id="7217"/>
    <lineage>
        <taxon>Eukaryota</taxon>
        <taxon>Metazoa</taxon>
        <taxon>Ecdysozoa</taxon>
        <taxon>Arthropoda</taxon>
        <taxon>Hexapoda</taxon>
        <taxon>Insecta</taxon>
        <taxon>Pterygota</taxon>
        <taxon>Neoptera</taxon>
        <taxon>Endopterygota</taxon>
        <taxon>Diptera</taxon>
        <taxon>Brachycera</taxon>
        <taxon>Muscomorpha</taxon>
        <taxon>Ephydroidea</taxon>
        <taxon>Drosophilidae</taxon>
        <taxon>Drosophila</taxon>
        <taxon>Sophophora</taxon>
    </lineage>
</organism>
<feature type="disulfide bond" evidence="8">
    <location>
        <begin position="123"/>
        <end position="130"/>
    </location>
</feature>
<dbReference type="InParanoid" id="B3MNK9"/>
<keyword evidence="5 8" id="KW-1015">Disulfide bond</keyword>
<accession>B3MNK9</accession>
<dbReference type="GO" id="GO:0004190">
    <property type="term" value="F:aspartic-type endopeptidase activity"/>
    <property type="evidence" value="ECO:0007669"/>
    <property type="project" value="UniProtKB-KW"/>
</dbReference>
<dbReference type="PhylomeDB" id="B3MNK9"/>
<dbReference type="STRING" id="7217.B3MNK9"/>
<dbReference type="AlphaFoldDB" id="B3MNK9"/>
<dbReference type="InterPro" id="IPR001969">
    <property type="entry name" value="Aspartic_peptidase_AS"/>
</dbReference>
<evidence type="ECO:0000259" key="11">
    <source>
        <dbReference type="PROSITE" id="PS51767"/>
    </source>
</evidence>
<evidence type="ECO:0000256" key="5">
    <source>
        <dbReference type="ARBA" id="ARBA00023157"/>
    </source>
</evidence>
<dbReference type="FunCoup" id="B3MNK9">
    <property type="interactions" value="201"/>
</dbReference>
<name>B3MNK9_DROAN</name>
<evidence type="ECO:0000256" key="1">
    <source>
        <dbReference type="ARBA" id="ARBA00007447"/>
    </source>
</evidence>
<feature type="disulfide bond" evidence="8">
    <location>
        <begin position="337"/>
        <end position="370"/>
    </location>
</feature>
<keyword evidence="6" id="KW-0325">Glycoprotein</keyword>
<feature type="active site" evidence="7">
    <location>
        <position position="110"/>
    </location>
</feature>
<dbReference type="SMR" id="B3MNK9"/>
<dbReference type="PANTHER" id="PTHR47966">
    <property type="entry name" value="BETA-SITE APP-CLEAVING ENZYME, ISOFORM A-RELATED"/>
    <property type="match status" value="1"/>
</dbReference>
<dbReference type="GeneID" id="6498007"/>
<keyword evidence="2 9" id="KW-0645">Protease</keyword>
<dbReference type="FunFam" id="2.40.70.10:FF:000004">
    <property type="entry name" value="Pepsin A"/>
    <property type="match status" value="1"/>
</dbReference>
<dbReference type="Proteomes" id="UP000007801">
    <property type="component" value="Unassembled WGS sequence"/>
</dbReference>
<evidence type="ECO:0000256" key="8">
    <source>
        <dbReference type="PIRSR" id="PIRSR601461-2"/>
    </source>
</evidence>
<keyword evidence="4 9" id="KW-0378">Hydrolase</keyword>
<dbReference type="InterPro" id="IPR033121">
    <property type="entry name" value="PEPTIDASE_A1"/>
</dbReference>
<keyword evidence="13" id="KW-1185">Reference proteome</keyword>
<evidence type="ECO:0000256" key="3">
    <source>
        <dbReference type="ARBA" id="ARBA00022750"/>
    </source>
</evidence>
<dbReference type="InterPro" id="IPR001461">
    <property type="entry name" value="Aspartic_peptidase_A1"/>
</dbReference>
<sequence>MVKSKCCKLVFWMALVVLLASKVEARKRLKVGIHKNPQSSHQNVEHELKSLSVKHNVKSTKVLSATEAPLKSKTQDAGSSAASLSNYYNTAYSVAVEIGNPPQKFTLLIDTGSSNLWVPSIKCPATDRTCANHNKYNSAASSTFVANNTNFNIDYGSNSGGSVALSGFLSQDTVTIAGLPIKNQVFAEITEEPENPFLNAPYDGLLGLAYSEISIGGVTPPFYNLIQQGLIKKPVFSIYLNRNGTSAITGGELILGGIDSGLFRGCLTYVPVSTQGYWQFTMGSADINGTNFCNKCEAILDVGTSLMVIPQNALTKVNQILEVLNPKETNGVFLVDCAKIPNFPDIIFNIGRKDFPLKSSDYVLRYGNTCVSSFTSLEGLDFIILGEPFMGAYYTVYDLGYNMLGLAPALH</sequence>
<feature type="active site" evidence="7">
    <location>
        <position position="301"/>
    </location>
</feature>
<dbReference type="OrthoDB" id="2747330at2759"/>
<evidence type="ECO:0000256" key="6">
    <source>
        <dbReference type="ARBA" id="ARBA00023180"/>
    </source>
</evidence>
<evidence type="ECO:0000256" key="9">
    <source>
        <dbReference type="RuleBase" id="RU000454"/>
    </source>
</evidence>
<proteinExistence type="inferred from homology"/>
<dbReference type="PANTHER" id="PTHR47966:SF51">
    <property type="entry name" value="BETA-SITE APP-CLEAVING ENZYME, ISOFORM A-RELATED"/>
    <property type="match status" value="1"/>
</dbReference>
<evidence type="ECO:0000256" key="7">
    <source>
        <dbReference type="PIRSR" id="PIRSR601461-1"/>
    </source>
</evidence>
<gene>
    <name evidence="12" type="primary">Dana\GF15194</name>
    <name evidence="12" type="synonym">dana_GLEANR_15960</name>
    <name evidence="12" type="ORF">GF15194</name>
</gene>
<dbReference type="PRINTS" id="PR00792">
    <property type="entry name" value="PEPSIN"/>
</dbReference>
<dbReference type="GO" id="GO:0006508">
    <property type="term" value="P:proteolysis"/>
    <property type="evidence" value="ECO:0007669"/>
    <property type="project" value="UniProtKB-KW"/>
</dbReference>
<dbReference type="HOGENOM" id="CLU_013253_3_4_1"/>
<feature type="chain" id="PRO_5002793611" description="Peptidase A1 domain-containing protein" evidence="10">
    <location>
        <begin position="26"/>
        <end position="411"/>
    </location>
</feature>
<dbReference type="KEGG" id="dan:6498007"/>
<evidence type="ECO:0000256" key="2">
    <source>
        <dbReference type="ARBA" id="ARBA00022670"/>
    </source>
</evidence>
<dbReference type="PROSITE" id="PS51767">
    <property type="entry name" value="PEPTIDASE_A1"/>
    <property type="match status" value="1"/>
</dbReference>
<reference evidence="12 13" key="1">
    <citation type="journal article" date="2007" name="Nature">
        <title>Evolution of genes and genomes on the Drosophila phylogeny.</title>
        <authorList>
            <consortium name="Drosophila 12 Genomes Consortium"/>
            <person name="Clark A.G."/>
            <person name="Eisen M.B."/>
            <person name="Smith D.R."/>
            <person name="Bergman C.M."/>
            <person name="Oliver B."/>
            <person name="Markow T.A."/>
            <person name="Kaufman T.C."/>
            <person name="Kellis M."/>
            <person name="Gelbart W."/>
            <person name="Iyer V.N."/>
            <person name="Pollard D.A."/>
            <person name="Sackton T.B."/>
            <person name="Larracuente A.M."/>
            <person name="Singh N.D."/>
            <person name="Abad J.P."/>
            <person name="Abt D.N."/>
            <person name="Adryan B."/>
            <person name="Aguade M."/>
            <person name="Akashi H."/>
            <person name="Anderson W.W."/>
            <person name="Aquadro C.F."/>
            <person name="Ardell D.H."/>
            <person name="Arguello R."/>
            <person name="Artieri C.G."/>
            <person name="Barbash D.A."/>
            <person name="Barker D."/>
            <person name="Barsanti P."/>
            <person name="Batterham P."/>
            <person name="Batzoglou S."/>
            <person name="Begun D."/>
            <person name="Bhutkar A."/>
            <person name="Blanco E."/>
            <person name="Bosak S.A."/>
            <person name="Bradley R.K."/>
            <person name="Brand A.D."/>
            <person name="Brent M.R."/>
            <person name="Brooks A.N."/>
            <person name="Brown R.H."/>
            <person name="Butlin R.K."/>
            <person name="Caggese C."/>
            <person name="Calvi B.R."/>
            <person name="Bernardo de Carvalho A."/>
            <person name="Caspi A."/>
            <person name="Castrezana S."/>
            <person name="Celniker S.E."/>
            <person name="Chang J.L."/>
            <person name="Chapple C."/>
            <person name="Chatterji S."/>
            <person name="Chinwalla A."/>
            <person name="Civetta A."/>
            <person name="Clifton S.W."/>
            <person name="Comeron J.M."/>
            <person name="Costello J.C."/>
            <person name="Coyne J.A."/>
            <person name="Daub J."/>
            <person name="David R.G."/>
            <person name="Delcher A.L."/>
            <person name="Delehaunty K."/>
            <person name="Do C.B."/>
            <person name="Ebling H."/>
            <person name="Edwards K."/>
            <person name="Eickbush T."/>
            <person name="Evans J.D."/>
            <person name="Filipski A."/>
            <person name="Findeiss S."/>
            <person name="Freyhult E."/>
            <person name="Fulton L."/>
            <person name="Fulton R."/>
            <person name="Garcia A.C."/>
            <person name="Gardiner A."/>
            <person name="Garfield D.A."/>
            <person name="Garvin B.E."/>
            <person name="Gibson G."/>
            <person name="Gilbert D."/>
            <person name="Gnerre S."/>
            <person name="Godfrey J."/>
            <person name="Good R."/>
            <person name="Gotea V."/>
            <person name="Gravely B."/>
            <person name="Greenberg A.J."/>
            <person name="Griffiths-Jones S."/>
            <person name="Gross S."/>
            <person name="Guigo R."/>
            <person name="Gustafson E.A."/>
            <person name="Haerty W."/>
            <person name="Hahn M.W."/>
            <person name="Halligan D.L."/>
            <person name="Halpern A.L."/>
            <person name="Halter G.M."/>
            <person name="Han M.V."/>
            <person name="Heger A."/>
            <person name="Hillier L."/>
            <person name="Hinrichs A.S."/>
            <person name="Holmes I."/>
            <person name="Hoskins R.A."/>
            <person name="Hubisz M.J."/>
            <person name="Hultmark D."/>
            <person name="Huntley M.A."/>
            <person name="Jaffe D.B."/>
            <person name="Jagadeeshan S."/>
            <person name="Jeck W.R."/>
            <person name="Johnson J."/>
            <person name="Jones C.D."/>
            <person name="Jordan W.C."/>
            <person name="Karpen G.H."/>
            <person name="Kataoka E."/>
            <person name="Keightley P.D."/>
            <person name="Kheradpour P."/>
            <person name="Kirkness E.F."/>
            <person name="Koerich L.B."/>
            <person name="Kristiansen K."/>
            <person name="Kudrna D."/>
            <person name="Kulathinal R.J."/>
            <person name="Kumar S."/>
            <person name="Kwok R."/>
            <person name="Lander E."/>
            <person name="Langley C.H."/>
            <person name="Lapoint R."/>
            <person name="Lazzaro B.P."/>
            <person name="Lee S.J."/>
            <person name="Levesque L."/>
            <person name="Li R."/>
            <person name="Lin C.F."/>
            <person name="Lin M.F."/>
            <person name="Lindblad-Toh K."/>
            <person name="Llopart A."/>
            <person name="Long M."/>
            <person name="Low L."/>
            <person name="Lozovsky E."/>
            <person name="Lu J."/>
            <person name="Luo M."/>
            <person name="Machado C.A."/>
            <person name="Makalowski W."/>
            <person name="Marzo M."/>
            <person name="Matsuda M."/>
            <person name="Matzkin L."/>
            <person name="McAllister B."/>
            <person name="McBride C.S."/>
            <person name="McKernan B."/>
            <person name="McKernan K."/>
            <person name="Mendez-Lago M."/>
            <person name="Minx P."/>
            <person name="Mollenhauer M.U."/>
            <person name="Montooth K."/>
            <person name="Mount S.M."/>
            <person name="Mu X."/>
            <person name="Myers E."/>
            <person name="Negre B."/>
            <person name="Newfeld S."/>
            <person name="Nielsen R."/>
            <person name="Noor M.A."/>
            <person name="O'Grady P."/>
            <person name="Pachter L."/>
            <person name="Papaceit M."/>
            <person name="Parisi M.J."/>
            <person name="Parisi M."/>
            <person name="Parts L."/>
            <person name="Pedersen J.S."/>
            <person name="Pesole G."/>
            <person name="Phillippy A.M."/>
            <person name="Ponting C.P."/>
            <person name="Pop M."/>
            <person name="Porcelli D."/>
            <person name="Powell J.R."/>
            <person name="Prohaska S."/>
            <person name="Pruitt K."/>
            <person name="Puig M."/>
            <person name="Quesneville H."/>
            <person name="Ram K.R."/>
            <person name="Rand D."/>
            <person name="Rasmussen M.D."/>
            <person name="Reed L.K."/>
            <person name="Reenan R."/>
            <person name="Reily A."/>
            <person name="Remington K.A."/>
            <person name="Rieger T.T."/>
            <person name="Ritchie M.G."/>
            <person name="Robin C."/>
            <person name="Rogers Y.H."/>
            <person name="Rohde C."/>
            <person name="Rozas J."/>
            <person name="Rubenfield M.J."/>
            <person name="Ruiz A."/>
            <person name="Russo S."/>
            <person name="Salzberg S.L."/>
            <person name="Sanchez-Gracia A."/>
            <person name="Saranga D.J."/>
            <person name="Sato H."/>
            <person name="Schaeffer S.W."/>
            <person name="Schatz M.C."/>
            <person name="Schlenke T."/>
            <person name="Schwartz R."/>
            <person name="Segarra C."/>
            <person name="Singh R.S."/>
            <person name="Sirot L."/>
            <person name="Sirota M."/>
            <person name="Sisneros N.B."/>
            <person name="Smith C.D."/>
            <person name="Smith T.F."/>
            <person name="Spieth J."/>
            <person name="Stage D.E."/>
            <person name="Stark A."/>
            <person name="Stephan W."/>
            <person name="Strausberg R.L."/>
            <person name="Strempel S."/>
            <person name="Sturgill D."/>
            <person name="Sutton G."/>
            <person name="Sutton G.G."/>
            <person name="Tao W."/>
            <person name="Teichmann S."/>
            <person name="Tobari Y.N."/>
            <person name="Tomimura Y."/>
            <person name="Tsolas J.M."/>
            <person name="Valente V.L."/>
            <person name="Venter E."/>
            <person name="Venter J.C."/>
            <person name="Vicario S."/>
            <person name="Vieira F.G."/>
            <person name="Vilella A.J."/>
            <person name="Villasante A."/>
            <person name="Walenz B."/>
            <person name="Wang J."/>
            <person name="Wasserman M."/>
            <person name="Watts T."/>
            <person name="Wilson D."/>
            <person name="Wilson R.K."/>
            <person name="Wing R.A."/>
            <person name="Wolfner M.F."/>
            <person name="Wong A."/>
            <person name="Wong G.K."/>
            <person name="Wu C.I."/>
            <person name="Wu G."/>
            <person name="Yamamoto D."/>
            <person name="Yang H.P."/>
            <person name="Yang S.P."/>
            <person name="Yorke J.A."/>
            <person name="Yoshida K."/>
            <person name="Zdobnov E."/>
            <person name="Zhang P."/>
            <person name="Zhang Y."/>
            <person name="Zimin A.V."/>
            <person name="Baldwin J."/>
            <person name="Abdouelleil A."/>
            <person name="Abdulkadir J."/>
            <person name="Abebe A."/>
            <person name="Abera B."/>
            <person name="Abreu J."/>
            <person name="Acer S.C."/>
            <person name="Aftuck L."/>
            <person name="Alexander A."/>
            <person name="An P."/>
            <person name="Anderson E."/>
            <person name="Anderson S."/>
            <person name="Arachi H."/>
            <person name="Azer M."/>
            <person name="Bachantsang P."/>
            <person name="Barry A."/>
            <person name="Bayul T."/>
            <person name="Berlin A."/>
            <person name="Bessette D."/>
            <person name="Bloom T."/>
            <person name="Blye J."/>
            <person name="Boguslavskiy L."/>
            <person name="Bonnet C."/>
            <person name="Boukhgalter B."/>
            <person name="Bourzgui I."/>
            <person name="Brown A."/>
            <person name="Cahill P."/>
            <person name="Channer S."/>
            <person name="Cheshatsang Y."/>
            <person name="Chuda L."/>
            <person name="Citroen M."/>
            <person name="Collymore A."/>
            <person name="Cooke P."/>
            <person name="Costello M."/>
            <person name="D'Aco K."/>
            <person name="Daza R."/>
            <person name="De Haan G."/>
            <person name="DeGray S."/>
            <person name="DeMaso C."/>
            <person name="Dhargay N."/>
            <person name="Dooley K."/>
            <person name="Dooley E."/>
            <person name="Doricent M."/>
            <person name="Dorje P."/>
            <person name="Dorjee K."/>
            <person name="Dupes A."/>
            <person name="Elong R."/>
            <person name="Falk J."/>
            <person name="Farina A."/>
            <person name="Faro S."/>
            <person name="Ferguson D."/>
            <person name="Fisher S."/>
            <person name="Foley C.D."/>
            <person name="Franke A."/>
            <person name="Friedrich D."/>
            <person name="Gadbois L."/>
            <person name="Gearin G."/>
            <person name="Gearin C.R."/>
            <person name="Giannoukos G."/>
            <person name="Goode T."/>
            <person name="Graham J."/>
            <person name="Grandbois E."/>
            <person name="Grewal S."/>
            <person name="Gyaltsen K."/>
            <person name="Hafez N."/>
            <person name="Hagos B."/>
            <person name="Hall J."/>
            <person name="Henson C."/>
            <person name="Hollinger A."/>
            <person name="Honan T."/>
            <person name="Huard M.D."/>
            <person name="Hughes L."/>
            <person name="Hurhula B."/>
            <person name="Husby M.E."/>
            <person name="Kamat A."/>
            <person name="Kanga B."/>
            <person name="Kashin S."/>
            <person name="Khazanovich D."/>
            <person name="Kisner P."/>
            <person name="Lance K."/>
            <person name="Lara M."/>
            <person name="Lee W."/>
            <person name="Lennon N."/>
            <person name="Letendre F."/>
            <person name="LeVine R."/>
            <person name="Lipovsky A."/>
            <person name="Liu X."/>
            <person name="Liu J."/>
            <person name="Liu S."/>
            <person name="Lokyitsang T."/>
            <person name="Lokyitsang Y."/>
            <person name="Lubonja R."/>
            <person name="Lui A."/>
            <person name="MacDonald P."/>
            <person name="Magnisalis V."/>
            <person name="Maru K."/>
            <person name="Matthews C."/>
            <person name="McCusker W."/>
            <person name="McDonough S."/>
            <person name="Mehta T."/>
            <person name="Meldrim J."/>
            <person name="Meneus L."/>
            <person name="Mihai O."/>
            <person name="Mihalev A."/>
            <person name="Mihova T."/>
            <person name="Mittelman R."/>
            <person name="Mlenga V."/>
            <person name="Montmayeur A."/>
            <person name="Mulrain L."/>
            <person name="Navidi A."/>
            <person name="Naylor J."/>
            <person name="Negash T."/>
            <person name="Nguyen T."/>
            <person name="Nguyen N."/>
            <person name="Nicol R."/>
            <person name="Norbu C."/>
            <person name="Norbu N."/>
            <person name="Novod N."/>
            <person name="O'Neill B."/>
            <person name="Osman S."/>
            <person name="Markiewicz E."/>
            <person name="Oyono O.L."/>
            <person name="Patti C."/>
            <person name="Phunkhang P."/>
            <person name="Pierre F."/>
            <person name="Priest M."/>
            <person name="Raghuraman S."/>
            <person name="Rege F."/>
            <person name="Reyes R."/>
            <person name="Rise C."/>
            <person name="Rogov P."/>
            <person name="Ross K."/>
            <person name="Ryan E."/>
            <person name="Settipalli S."/>
            <person name="Shea T."/>
            <person name="Sherpa N."/>
            <person name="Shi L."/>
            <person name="Shih D."/>
            <person name="Sparrow T."/>
            <person name="Spaulding J."/>
            <person name="Stalker J."/>
            <person name="Stange-Thomann N."/>
            <person name="Stavropoulos S."/>
            <person name="Stone C."/>
            <person name="Strader C."/>
            <person name="Tesfaye S."/>
            <person name="Thomson T."/>
            <person name="Thoulutsang Y."/>
            <person name="Thoulutsang D."/>
            <person name="Topham K."/>
            <person name="Topping I."/>
            <person name="Tsamla T."/>
            <person name="Vassiliev H."/>
            <person name="Vo A."/>
            <person name="Wangchuk T."/>
            <person name="Wangdi T."/>
            <person name="Weiand M."/>
            <person name="Wilkinson J."/>
            <person name="Wilson A."/>
            <person name="Yadav S."/>
            <person name="Young G."/>
            <person name="Yu Q."/>
            <person name="Zembek L."/>
            <person name="Zhong D."/>
            <person name="Zimmer A."/>
            <person name="Zwirko Z."/>
            <person name="Jaffe D.B."/>
            <person name="Alvarez P."/>
            <person name="Brockman W."/>
            <person name="Butler J."/>
            <person name="Chin C."/>
            <person name="Gnerre S."/>
            <person name="Grabherr M."/>
            <person name="Kleber M."/>
            <person name="Mauceli E."/>
            <person name="MacCallum I."/>
        </authorList>
    </citation>
    <scope>NUCLEOTIDE SEQUENCE [LARGE SCALE GENOMIC DNA]</scope>
    <source>
        <strain evidence="13">Tucson 14024-0371.13</strain>
    </source>
</reference>
<dbReference type="MEROPS" id="A01.A01"/>
<dbReference type="PROSITE" id="PS00141">
    <property type="entry name" value="ASP_PROTEASE"/>
    <property type="match status" value="1"/>
</dbReference>
<evidence type="ECO:0000256" key="10">
    <source>
        <dbReference type="SAM" id="SignalP"/>
    </source>
</evidence>
<evidence type="ECO:0000313" key="12">
    <source>
        <dbReference type="EMBL" id="EDV31096.1"/>
    </source>
</evidence>
<dbReference type="GO" id="GO:0007306">
    <property type="term" value="P:egg chorion assembly"/>
    <property type="evidence" value="ECO:0007669"/>
    <property type="project" value="EnsemblMetazoa"/>
</dbReference>
<dbReference type="Pfam" id="PF00026">
    <property type="entry name" value="Asp"/>
    <property type="match status" value="1"/>
</dbReference>
<protein>
    <recommendedName>
        <fullName evidence="11">Peptidase A1 domain-containing protein</fullName>
    </recommendedName>
</protein>
<evidence type="ECO:0000256" key="4">
    <source>
        <dbReference type="ARBA" id="ARBA00022801"/>
    </source>
</evidence>
<dbReference type="GO" id="GO:0005764">
    <property type="term" value="C:lysosome"/>
    <property type="evidence" value="ECO:0007669"/>
    <property type="project" value="TreeGrafter"/>
</dbReference>
<dbReference type="EMBL" id="CH902620">
    <property type="protein sequence ID" value="EDV31096.1"/>
    <property type="molecule type" value="Genomic_DNA"/>
</dbReference>
<evidence type="ECO:0000313" key="13">
    <source>
        <dbReference type="Proteomes" id="UP000007801"/>
    </source>
</evidence>
<dbReference type="FunFam" id="2.40.70.10:FF:000002">
    <property type="entry name" value="Vacuolar aspartic proteinase"/>
    <property type="match status" value="1"/>
</dbReference>